<dbReference type="PROSITE" id="PS51257">
    <property type="entry name" value="PROKAR_LIPOPROTEIN"/>
    <property type="match status" value="1"/>
</dbReference>
<evidence type="ECO:0000256" key="1">
    <source>
        <dbReference type="ARBA" id="ARBA00022737"/>
    </source>
</evidence>
<feature type="signal peptide" evidence="2">
    <location>
        <begin position="1"/>
        <end position="22"/>
    </location>
</feature>
<dbReference type="SUPFAM" id="SSF101898">
    <property type="entry name" value="NHL repeat"/>
    <property type="match status" value="1"/>
</dbReference>
<gene>
    <name evidence="3" type="ORF">SAMN06296427_10599</name>
</gene>
<dbReference type="OrthoDB" id="241638at2"/>
<keyword evidence="1" id="KW-0677">Repeat</keyword>
<dbReference type="EMBL" id="FWXS01000005">
    <property type="protein sequence ID" value="SMC64592.1"/>
    <property type="molecule type" value="Genomic_DNA"/>
</dbReference>
<dbReference type="InterPro" id="IPR001258">
    <property type="entry name" value="NHL_repeat"/>
</dbReference>
<dbReference type="AlphaFoldDB" id="A0A1W2AVT1"/>
<reference evidence="3 4" key="1">
    <citation type="submission" date="2017-04" db="EMBL/GenBank/DDBJ databases">
        <authorList>
            <person name="Afonso C.L."/>
            <person name="Miller P.J."/>
            <person name="Scott M.A."/>
            <person name="Spackman E."/>
            <person name="Goraichik I."/>
            <person name="Dimitrov K.M."/>
            <person name="Suarez D.L."/>
            <person name="Swayne D.E."/>
        </authorList>
    </citation>
    <scope>NUCLEOTIDE SEQUENCE [LARGE SCALE GENOMIC DNA]</scope>
    <source>
        <strain evidence="3 4">CGMCC 1.12708</strain>
    </source>
</reference>
<dbReference type="InterPro" id="IPR011042">
    <property type="entry name" value="6-blade_b-propeller_TolB-like"/>
</dbReference>
<dbReference type="Gene3D" id="2.120.10.30">
    <property type="entry name" value="TolB, C-terminal domain"/>
    <property type="match status" value="1"/>
</dbReference>
<organism evidence="3 4">
    <name type="scientific">Moheibacter sediminis</name>
    <dbReference type="NCBI Taxonomy" id="1434700"/>
    <lineage>
        <taxon>Bacteria</taxon>
        <taxon>Pseudomonadati</taxon>
        <taxon>Bacteroidota</taxon>
        <taxon>Flavobacteriia</taxon>
        <taxon>Flavobacteriales</taxon>
        <taxon>Weeksellaceae</taxon>
        <taxon>Moheibacter</taxon>
    </lineage>
</organism>
<keyword evidence="2" id="KW-0732">Signal</keyword>
<sequence>MKNTKISILSLFLFGLIISCKSDDDSTPNLDNNPDPVVCTIPNITNSANKDFINPCAIAVSADGRIAITTYNGFDQGYGSQGVTKIWTSYTVFANNQPPVLTFNNVAAEGAAFDTSGNLFIAETEQVAGIAVYLKNQNGYTYSHTIQGNLNNPRGIAFDNGKLYIADDGNGRIVSVQNPASPNYVIQNEFPTNGSVKAITADEENFYYVQFAENKVVKRSKADGTIQNLNVINPVDITLHDGNLYVTSPTSKKLTVISAEIFSEECMETKDGLNASFATAYYPQVGLLLTAHDLDKINILSLQ</sequence>
<keyword evidence="4" id="KW-1185">Reference proteome</keyword>
<accession>A0A1W2AVT1</accession>
<dbReference type="STRING" id="1434700.SAMN06296427_10599"/>
<dbReference type="Pfam" id="PF01436">
    <property type="entry name" value="NHL"/>
    <property type="match status" value="1"/>
</dbReference>
<name>A0A1W2AVT1_9FLAO</name>
<feature type="chain" id="PRO_5013229868" evidence="2">
    <location>
        <begin position="23"/>
        <end position="303"/>
    </location>
</feature>
<protein>
    <submittedName>
        <fullName evidence="3">NHL repeat-containing protein</fullName>
    </submittedName>
</protein>
<evidence type="ECO:0000256" key="2">
    <source>
        <dbReference type="SAM" id="SignalP"/>
    </source>
</evidence>
<evidence type="ECO:0000313" key="3">
    <source>
        <dbReference type="EMBL" id="SMC64592.1"/>
    </source>
</evidence>
<proteinExistence type="predicted"/>
<evidence type="ECO:0000313" key="4">
    <source>
        <dbReference type="Proteomes" id="UP000192393"/>
    </source>
</evidence>
<dbReference type="RefSeq" id="WP_084017307.1">
    <property type="nucleotide sequence ID" value="NZ_FWXS01000005.1"/>
</dbReference>
<dbReference type="Proteomes" id="UP000192393">
    <property type="component" value="Unassembled WGS sequence"/>
</dbReference>